<dbReference type="AlphaFoldDB" id="A0A4C1VT41"/>
<evidence type="ECO:0000313" key="1">
    <source>
        <dbReference type="EMBL" id="GBP42316.1"/>
    </source>
</evidence>
<accession>A0A4C1VT41</accession>
<gene>
    <name evidence="1" type="ORF">EVAR_29572_1</name>
</gene>
<name>A0A4C1VT41_EUMVA</name>
<dbReference type="EMBL" id="BGZK01000416">
    <property type="protein sequence ID" value="GBP42316.1"/>
    <property type="molecule type" value="Genomic_DNA"/>
</dbReference>
<proteinExistence type="predicted"/>
<reference evidence="1 2" key="1">
    <citation type="journal article" date="2019" name="Commun. Biol.">
        <title>The bagworm genome reveals a unique fibroin gene that provides high tensile strength.</title>
        <authorList>
            <person name="Kono N."/>
            <person name="Nakamura H."/>
            <person name="Ohtoshi R."/>
            <person name="Tomita M."/>
            <person name="Numata K."/>
            <person name="Arakawa K."/>
        </authorList>
    </citation>
    <scope>NUCLEOTIDE SEQUENCE [LARGE SCALE GENOMIC DNA]</scope>
</reference>
<dbReference type="Proteomes" id="UP000299102">
    <property type="component" value="Unassembled WGS sequence"/>
</dbReference>
<organism evidence="1 2">
    <name type="scientific">Eumeta variegata</name>
    <name type="common">Bagworm moth</name>
    <name type="synonym">Eumeta japonica</name>
    <dbReference type="NCBI Taxonomy" id="151549"/>
    <lineage>
        <taxon>Eukaryota</taxon>
        <taxon>Metazoa</taxon>
        <taxon>Ecdysozoa</taxon>
        <taxon>Arthropoda</taxon>
        <taxon>Hexapoda</taxon>
        <taxon>Insecta</taxon>
        <taxon>Pterygota</taxon>
        <taxon>Neoptera</taxon>
        <taxon>Endopterygota</taxon>
        <taxon>Lepidoptera</taxon>
        <taxon>Glossata</taxon>
        <taxon>Ditrysia</taxon>
        <taxon>Tineoidea</taxon>
        <taxon>Psychidae</taxon>
        <taxon>Oiketicinae</taxon>
        <taxon>Eumeta</taxon>
    </lineage>
</organism>
<sequence>MYSWRLVAFRPPWLGMTRLNTTVAFISFGTRLELQVERSPAIAEQYQRGHHSPRYRMRSEECSGSCDKRVFPTLILVIAWAVPIVAKYAAF</sequence>
<protein>
    <submittedName>
        <fullName evidence="1">Uncharacterized protein</fullName>
    </submittedName>
</protein>
<comment type="caution">
    <text evidence="1">The sequence shown here is derived from an EMBL/GenBank/DDBJ whole genome shotgun (WGS) entry which is preliminary data.</text>
</comment>
<evidence type="ECO:0000313" key="2">
    <source>
        <dbReference type="Proteomes" id="UP000299102"/>
    </source>
</evidence>
<keyword evidence="2" id="KW-1185">Reference proteome</keyword>